<dbReference type="InterPro" id="IPR036188">
    <property type="entry name" value="FAD/NAD-bd_sf"/>
</dbReference>
<evidence type="ECO:0000313" key="4">
    <source>
        <dbReference type="Proteomes" id="UP000442990"/>
    </source>
</evidence>
<evidence type="ECO:0000313" key="3">
    <source>
        <dbReference type="EMBL" id="KAB1979314.1"/>
    </source>
</evidence>
<reference evidence="3 4" key="1">
    <citation type="submission" date="2019-09" db="EMBL/GenBank/DDBJ databases">
        <title>Isolation and identification of active actinomycetes.</title>
        <authorList>
            <person name="Yu Z."/>
            <person name="Han C."/>
            <person name="Yu B."/>
        </authorList>
    </citation>
    <scope>NUCLEOTIDE SEQUENCE [LARGE SCALE GENOMIC DNA]</scope>
    <source>
        <strain evidence="3 4">NEAU-H2</strain>
    </source>
</reference>
<dbReference type="InterPro" id="IPR006076">
    <property type="entry name" value="FAD-dep_OxRdtase"/>
</dbReference>
<dbReference type="RefSeq" id="WP_151473764.1">
    <property type="nucleotide sequence ID" value="NZ_WBKG01000043.1"/>
</dbReference>
<feature type="domain" description="FAD dependent oxidoreductase" evidence="2">
    <location>
        <begin position="14"/>
        <end position="400"/>
    </location>
</feature>
<keyword evidence="4" id="KW-1185">Reference proteome</keyword>
<dbReference type="GO" id="GO:0016491">
    <property type="term" value="F:oxidoreductase activity"/>
    <property type="evidence" value="ECO:0007669"/>
    <property type="project" value="UniProtKB-KW"/>
</dbReference>
<dbReference type="Pfam" id="PF01266">
    <property type="entry name" value="DAO"/>
    <property type="match status" value="1"/>
</dbReference>
<comment type="caution">
    <text evidence="3">The sequence shown here is derived from an EMBL/GenBank/DDBJ whole genome shotgun (WGS) entry which is preliminary data.</text>
</comment>
<dbReference type="PANTHER" id="PTHR13847:SF287">
    <property type="entry name" value="FAD-DEPENDENT OXIDOREDUCTASE DOMAIN-CONTAINING PROTEIN 1"/>
    <property type="match status" value="1"/>
</dbReference>
<dbReference type="Gene3D" id="3.30.9.10">
    <property type="entry name" value="D-Amino Acid Oxidase, subunit A, domain 2"/>
    <property type="match status" value="1"/>
</dbReference>
<dbReference type="GO" id="GO:0005737">
    <property type="term" value="C:cytoplasm"/>
    <property type="evidence" value="ECO:0007669"/>
    <property type="project" value="TreeGrafter"/>
</dbReference>
<dbReference type="SUPFAM" id="SSF51905">
    <property type="entry name" value="FAD/NAD(P)-binding domain"/>
    <property type="match status" value="1"/>
</dbReference>
<dbReference type="Gene3D" id="3.50.50.60">
    <property type="entry name" value="FAD/NAD(P)-binding domain"/>
    <property type="match status" value="1"/>
</dbReference>
<dbReference type="PANTHER" id="PTHR13847">
    <property type="entry name" value="SARCOSINE DEHYDROGENASE-RELATED"/>
    <property type="match status" value="1"/>
</dbReference>
<dbReference type="EMBL" id="WBKG01000043">
    <property type="protein sequence ID" value="KAB1979314.1"/>
    <property type="molecule type" value="Genomic_DNA"/>
</dbReference>
<accession>A0A7J5D5Q9</accession>
<keyword evidence="1" id="KW-0560">Oxidoreductase</keyword>
<organism evidence="3 4">
    <name type="scientific">Streptomyces triticiradicis</name>
    <dbReference type="NCBI Taxonomy" id="2651189"/>
    <lineage>
        <taxon>Bacteria</taxon>
        <taxon>Bacillati</taxon>
        <taxon>Actinomycetota</taxon>
        <taxon>Actinomycetes</taxon>
        <taxon>Kitasatosporales</taxon>
        <taxon>Streptomycetaceae</taxon>
        <taxon>Streptomyces</taxon>
    </lineage>
</organism>
<evidence type="ECO:0000259" key="2">
    <source>
        <dbReference type="Pfam" id="PF01266"/>
    </source>
</evidence>
<gene>
    <name evidence="3" type="ORF">F8144_36745</name>
</gene>
<name>A0A7J5D5Q9_9ACTN</name>
<dbReference type="Proteomes" id="UP000442990">
    <property type="component" value="Unassembled WGS sequence"/>
</dbReference>
<protein>
    <submittedName>
        <fullName evidence="3">FAD-binding oxidoreductase</fullName>
    </submittedName>
</protein>
<dbReference type="AlphaFoldDB" id="A0A7J5D5Q9"/>
<proteinExistence type="predicted"/>
<evidence type="ECO:0000256" key="1">
    <source>
        <dbReference type="ARBA" id="ARBA00023002"/>
    </source>
</evidence>
<sequence>MTAGAADTLPSGADAVVVGAGVIGAAVALELARTGRRVVVVDKSDGAGHGSTSASSAIIRFNYSAWDGVATAWESRHCWTRWAEHLGTVRGPGLASFRRTGAVLLDAPGSGTSEVTALFERAGVPYERWDAATLRRRVPGIDAGRYGPPRSLLDDAFFAGPEGELGALFTPDAGFVDDPRLAAQNLADAAARVGVRFLFRRAVVGVLRGGDRVAGVRLADGTAITAPVVVNAAGPWSGAFNRTAGVGAEFTVGVRPLRQEVHQVAAPAGRGDGTGPGPGGTGTGPIVADVDLGTYLRPFGGHLLVGSTLPACDPRKWLDDPDACDPRPTPARFETQVTRAARRFPLLGVPNRPTGVAGVYDVADDWSPVYDRTDLPGFYVAMGTSGNQFKNAPLAGRFLAVLVDRVEAGHDHDRDPLRYTGEHTGLVVDLGAFSRKRPPAEDAASRTVLG</sequence>